<dbReference type="OrthoDB" id="947125at2"/>
<dbReference type="EMBL" id="PYGD01000002">
    <property type="protein sequence ID" value="PSK93052.1"/>
    <property type="molecule type" value="Genomic_DNA"/>
</dbReference>
<organism evidence="2 3">
    <name type="scientific">Taibaiella chishuiensis</name>
    <dbReference type="NCBI Taxonomy" id="1434707"/>
    <lineage>
        <taxon>Bacteria</taxon>
        <taxon>Pseudomonadati</taxon>
        <taxon>Bacteroidota</taxon>
        <taxon>Chitinophagia</taxon>
        <taxon>Chitinophagales</taxon>
        <taxon>Chitinophagaceae</taxon>
        <taxon>Taibaiella</taxon>
    </lineage>
</organism>
<keyword evidence="3" id="KW-1185">Reference proteome</keyword>
<dbReference type="PROSITE" id="PS50280">
    <property type="entry name" value="SET"/>
    <property type="match status" value="1"/>
</dbReference>
<proteinExistence type="predicted"/>
<gene>
    <name evidence="2" type="ORF">B0I18_10221</name>
</gene>
<dbReference type="AlphaFoldDB" id="A0A2P8D774"/>
<comment type="caution">
    <text evidence="2">The sequence shown here is derived from an EMBL/GenBank/DDBJ whole genome shotgun (WGS) entry which is preliminary data.</text>
</comment>
<name>A0A2P8D774_9BACT</name>
<evidence type="ECO:0000259" key="1">
    <source>
        <dbReference type="PROSITE" id="PS50280"/>
    </source>
</evidence>
<evidence type="ECO:0000313" key="3">
    <source>
        <dbReference type="Proteomes" id="UP000240572"/>
    </source>
</evidence>
<dbReference type="SUPFAM" id="SSF82199">
    <property type="entry name" value="SET domain"/>
    <property type="match status" value="1"/>
</dbReference>
<dbReference type="InterPro" id="IPR051760">
    <property type="entry name" value="KMT5A"/>
</dbReference>
<dbReference type="GO" id="GO:0006357">
    <property type="term" value="P:regulation of transcription by RNA polymerase II"/>
    <property type="evidence" value="ECO:0007669"/>
    <property type="project" value="TreeGrafter"/>
</dbReference>
<dbReference type="InterPro" id="IPR001214">
    <property type="entry name" value="SET_dom"/>
</dbReference>
<dbReference type="GO" id="GO:0042799">
    <property type="term" value="F:histone H4K20 methyltransferase activity"/>
    <property type="evidence" value="ECO:0007669"/>
    <property type="project" value="TreeGrafter"/>
</dbReference>
<dbReference type="InterPro" id="IPR046341">
    <property type="entry name" value="SET_dom_sf"/>
</dbReference>
<dbReference type="SMART" id="SM00317">
    <property type="entry name" value="SET"/>
    <property type="match status" value="1"/>
</dbReference>
<dbReference type="Gene3D" id="2.170.270.10">
    <property type="entry name" value="SET domain"/>
    <property type="match status" value="1"/>
</dbReference>
<dbReference type="PANTHER" id="PTHR46167:SF1">
    <property type="entry name" value="N-LYSINE METHYLTRANSFERASE KMT5A"/>
    <property type="match status" value="1"/>
</dbReference>
<dbReference type="GO" id="GO:0005700">
    <property type="term" value="C:polytene chromosome"/>
    <property type="evidence" value="ECO:0007669"/>
    <property type="project" value="TreeGrafter"/>
</dbReference>
<evidence type="ECO:0000313" key="2">
    <source>
        <dbReference type="EMBL" id="PSK93052.1"/>
    </source>
</evidence>
<protein>
    <recommendedName>
        <fullName evidence="1">SET domain-containing protein</fullName>
    </recommendedName>
</protein>
<sequence length="139" mass="15579">MALLEKQLFVKESTIPGAGHGLFTEKAIPKGGRIIEYRGKVTNWEGANHMDGLNPYIYFVSDDHVIDALRHKKSLARYANDARGMKKIKGVLNNAEYVEEGVRVFIEAKKDIPAGSEILVAYGKEYWDVLKENLKDAGK</sequence>
<dbReference type="Proteomes" id="UP000240572">
    <property type="component" value="Unassembled WGS sequence"/>
</dbReference>
<feature type="domain" description="SET" evidence="1">
    <location>
        <begin position="6"/>
        <end position="123"/>
    </location>
</feature>
<dbReference type="RefSeq" id="WP_106522587.1">
    <property type="nucleotide sequence ID" value="NZ_PYGD01000002.1"/>
</dbReference>
<dbReference type="Pfam" id="PF00856">
    <property type="entry name" value="SET"/>
    <property type="match status" value="1"/>
</dbReference>
<reference evidence="2 3" key="1">
    <citation type="submission" date="2018-03" db="EMBL/GenBank/DDBJ databases">
        <title>Genomic Encyclopedia of Type Strains, Phase III (KMG-III): the genomes of soil and plant-associated and newly described type strains.</title>
        <authorList>
            <person name="Whitman W."/>
        </authorList>
    </citation>
    <scope>NUCLEOTIDE SEQUENCE [LARGE SCALE GENOMIC DNA]</scope>
    <source>
        <strain evidence="2 3">CGMCC 1.12700</strain>
    </source>
</reference>
<dbReference type="PANTHER" id="PTHR46167">
    <property type="entry name" value="N-LYSINE METHYLTRANSFERASE KMT5A"/>
    <property type="match status" value="1"/>
</dbReference>
<accession>A0A2P8D774</accession>